<dbReference type="GO" id="GO:0016747">
    <property type="term" value="F:acyltransferase activity, transferring groups other than amino-acyl groups"/>
    <property type="evidence" value="ECO:0007669"/>
    <property type="project" value="InterPro"/>
</dbReference>
<dbReference type="Proteomes" id="UP001165306">
    <property type="component" value="Unassembled WGS sequence"/>
</dbReference>
<evidence type="ECO:0000256" key="1">
    <source>
        <dbReference type="ARBA" id="ARBA00022679"/>
    </source>
</evidence>
<dbReference type="AlphaFoldDB" id="A0AA42BAZ6"/>
<accession>A0AA42BAZ6</accession>
<dbReference type="Gene3D" id="3.40.630.30">
    <property type="match status" value="1"/>
</dbReference>
<dbReference type="RefSeq" id="WP_284058106.1">
    <property type="nucleotide sequence ID" value="NZ_JAMSLR010000013.1"/>
</dbReference>
<comment type="caution">
    <text evidence="4">The sequence shown here is derived from an EMBL/GenBank/DDBJ whole genome shotgun (WGS) entry which is preliminary data.</text>
</comment>
<dbReference type="InterPro" id="IPR000182">
    <property type="entry name" value="GNAT_dom"/>
</dbReference>
<dbReference type="PROSITE" id="PS51186">
    <property type="entry name" value="GNAT"/>
    <property type="match status" value="1"/>
</dbReference>
<organism evidence="4 5">
    <name type="scientific">Thermalbibacter longus</name>
    <dbReference type="NCBI Taxonomy" id="2951981"/>
    <lineage>
        <taxon>Bacteria</taxon>
        <taxon>Pseudomonadati</taxon>
        <taxon>Thermomicrobiota</taxon>
        <taxon>Thermomicrobia</taxon>
        <taxon>Thermomicrobiales</taxon>
        <taxon>Thermomicrobiaceae</taxon>
        <taxon>Thermalbibacter</taxon>
    </lineage>
</organism>
<sequence length="166" mass="19165">MKDIRVRAAEERDLEAIAEIFRCPGVIHGTLQLPYRSLEDWRERLSRRSPDRHPLVAELDGRVVGMLTLYRQQADRRRHAGSLGMAVHDDHQGRGIGTALMAAAIELADRWLGLHRLELEVYTDNQRAIRLYERFGFVIEGTLRDFALRDGRYVDAYAMARIRPDV</sequence>
<evidence type="ECO:0000256" key="2">
    <source>
        <dbReference type="ARBA" id="ARBA00023315"/>
    </source>
</evidence>
<keyword evidence="1 4" id="KW-0808">Transferase</keyword>
<dbReference type="SUPFAM" id="SSF55729">
    <property type="entry name" value="Acyl-CoA N-acyltransferases (Nat)"/>
    <property type="match status" value="1"/>
</dbReference>
<dbReference type="EC" id="2.3.1.-" evidence="4"/>
<dbReference type="PANTHER" id="PTHR43072">
    <property type="entry name" value="N-ACETYLTRANSFERASE"/>
    <property type="match status" value="1"/>
</dbReference>
<feature type="domain" description="N-acetyltransferase" evidence="3">
    <location>
        <begin position="4"/>
        <end position="164"/>
    </location>
</feature>
<evidence type="ECO:0000313" key="5">
    <source>
        <dbReference type="Proteomes" id="UP001165306"/>
    </source>
</evidence>
<dbReference type="CDD" id="cd04301">
    <property type="entry name" value="NAT_SF"/>
    <property type="match status" value="1"/>
</dbReference>
<proteinExistence type="predicted"/>
<dbReference type="InterPro" id="IPR016181">
    <property type="entry name" value="Acyl_CoA_acyltransferase"/>
</dbReference>
<dbReference type="Pfam" id="PF00583">
    <property type="entry name" value="Acetyltransf_1"/>
    <property type="match status" value="1"/>
</dbReference>
<keyword evidence="2 4" id="KW-0012">Acyltransferase</keyword>
<dbReference type="PANTHER" id="PTHR43072:SF23">
    <property type="entry name" value="UPF0039 PROTEIN C11D3.02C"/>
    <property type="match status" value="1"/>
</dbReference>
<evidence type="ECO:0000313" key="4">
    <source>
        <dbReference type="EMBL" id="MCM8750317.1"/>
    </source>
</evidence>
<dbReference type="EMBL" id="JAMSLR010000013">
    <property type="protein sequence ID" value="MCM8750317.1"/>
    <property type="molecule type" value="Genomic_DNA"/>
</dbReference>
<protein>
    <submittedName>
        <fullName evidence="4">GNAT family N-acetyltransferase</fullName>
        <ecNumber evidence="4">2.3.1.-</ecNumber>
    </submittedName>
</protein>
<reference evidence="4" key="1">
    <citation type="submission" date="2022-06" db="EMBL/GenBank/DDBJ databases">
        <title>CFH 74404 Thermomicrobiaceae sp.</title>
        <authorList>
            <person name="Ming H."/>
            <person name="Li W.-J."/>
            <person name="Zhao Z."/>
        </authorList>
    </citation>
    <scope>NUCLEOTIDE SEQUENCE</scope>
    <source>
        <strain evidence="4">CFH 74404</strain>
    </source>
</reference>
<keyword evidence="5" id="KW-1185">Reference proteome</keyword>
<evidence type="ECO:0000259" key="3">
    <source>
        <dbReference type="PROSITE" id="PS51186"/>
    </source>
</evidence>
<gene>
    <name evidence="4" type="ORF">NET02_14280</name>
</gene>
<name>A0AA42BAZ6_9BACT</name>